<dbReference type="AlphaFoldDB" id="A0A395I9W6"/>
<dbReference type="EMBL" id="KZ824270">
    <property type="protein sequence ID" value="RAL16003.1"/>
    <property type="molecule type" value="Genomic_DNA"/>
</dbReference>
<accession>A0A395I9W6</accession>
<dbReference type="GeneID" id="37198966"/>
<sequence>MPLISRSLVAPPFFEDNNVSRRVGVMILALASLVAPNEQQFHIERQAIDQPEVCLSDSVSSLGHVQQELEP</sequence>
<proteinExistence type="predicted"/>
<dbReference type="RefSeq" id="XP_025555157.1">
    <property type="nucleotide sequence ID" value="XM_025694677.1"/>
</dbReference>
<protein>
    <submittedName>
        <fullName evidence="1">Uncharacterized protein</fullName>
    </submittedName>
</protein>
<gene>
    <name evidence="1" type="ORF">BO97DRAFT_403185</name>
</gene>
<name>A0A395I9W6_ASPHC</name>
<evidence type="ECO:0000313" key="1">
    <source>
        <dbReference type="EMBL" id="RAL16003.1"/>
    </source>
</evidence>
<dbReference type="Proteomes" id="UP000248961">
    <property type="component" value="Unassembled WGS sequence"/>
</dbReference>
<reference evidence="1 2" key="1">
    <citation type="submission" date="2018-02" db="EMBL/GenBank/DDBJ databases">
        <title>The genomes of Aspergillus section Nigri reveals drivers in fungal speciation.</title>
        <authorList>
            <consortium name="DOE Joint Genome Institute"/>
            <person name="Vesth T.C."/>
            <person name="Nybo J."/>
            <person name="Theobald S."/>
            <person name="Brandl J."/>
            <person name="Frisvad J.C."/>
            <person name="Nielsen K.F."/>
            <person name="Lyhne E.K."/>
            <person name="Kogle M.E."/>
            <person name="Kuo A."/>
            <person name="Riley R."/>
            <person name="Clum A."/>
            <person name="Nolan M."/>
            <person name="Lipzen A."/>
            <person name="Salamov A."/>
            <person name="Henrissat B."/>
            <person name="Wiebenga A."/>
            <person name="De vries R.P."/>
            <person name="Grigoriev I.V."/>
            <person name="Mortensen U.H."/>
            <person name="Andersen M.R."/>
            <person name="Baker S.E."/>
        </authorList>
    </citation>
    <scope>NUCLEOTIDE SEQUENCE [LARGE SCALE GENOMIC DNA]</scope>
    <source>
        <strain evidence="1 2">CBS 101889</strain>
    </source>
</reference>
<dbReference type="VEuPathDB" id="FungiDB:BO97DRAFT_403185"/>
<evidence type="ECO:0000313" key="2">
    <source>
        <dbReference type="Proteomes" id="UP000248961"/>
    </source>
</evidence>
<keyword evidence="2" id="KW-1185">Reference proteome</keyword>
<organism evidence="1 2">
    <name type="scientific">Aspergillus homomorphus (strain CBS 101889)</name>
    <dbReference type="NCBI Taxonomy" id="1450537"/>
    <lineage>
        <taxon>Eukaryota</taxon>
        <taxon>Fungi</taxon>
        <taxon>Dikarya</taxon>
        <taxon>Ascomycota</taxon>
        <taxon>Pezizomycotina</taxon>
        <taxon>Eurotiomycetes</taxon>
        <taxon>Eurotiomycetidae</taxon>
        <taxon>Eurotiales</taxon>
        <taxon>Aspergillaceae</taxon>
        <taxon>Aspergillus</taxon>
        <taxon>Aspergillus subgen. Circumdati</taxon>
    </lineage>
</organism>